<keyword evidence="9" id="KW-0997">Cell inner membrane</keyword>
<comment type="catalytic activity">
    <reaction evidence="20 22">
        <text>(9Z)-hexadecenoyl-[ACP] + malonyl-[ACP] + H(+) = 3-oxo-(11Z)-octadecenoyl-[ACP] + holo-[ACP] + CO2</text>
        <dbReference type="Rhea" id="RHEA:55040"/>
        <dbReference type="Rhea" id="RHEA-COMP:9623"/>
        <dbReference type="Rhea" id="RHEA-COMP:9685"/>
        <dbReference type="Rhea" id="RHEA-COMP:10800"/>
        <dbReference type="Rhea" id="RHEA-COMP:14074"/>
        <dbReference type="ChEBI" id="CHEBI:15378"/>
        <dbReference type="ChEBI" id="CHEBI:16526"/>
        <dbReference type="ChEBI" id="CHEBI:64479"/>
        <dbReference type="ChEBI" id="CHEBI:78449"/>
        <dbReference type="ChEBI" id="CHEBI:83989"/>
        <dbReference type="ChEBI" id="CHEBI:138538"/>
        <dbReference type="EC" id="2.3.1.179"/>
    </reaction>
</comment>
<dbReference type="PIRSF" id="PIRSF000447">
    <property type="entry name" value="KAS_II"/>
    <property type="match status" value="1"/>
</dbReference>
<keyword evidence="17 22" id="KW-0012">Acyltransferase</keyword>
<evidence type="ECO:0000256" key="11">
    <source>
        <dbReference type="ARBA" id="ARBA00022692"/>
    </source>
</evidence>
<dbReference type="EC" id="2.3.1.179" evidence="4 22"/>
<keyword evidence="15" id="KW-0472">Membrane</keyword>
<evidence type="ECO:0000313" key="26">
    <source>
        <dbReference type="Proteomes" id="UP001597221"/>
    </source>
</evidence>
<evidence type="ECO:0000256" key="21">
    <source>
        <dbReference type="ARBA" id="ARBA00047659"/>
    </source>
</evidence>
<dbReference type="NCBIfam" id="TIGR03150">
    <property type="entry name" value="fabF"/>
    <property type="match status" value="1"/>
</dbReference>
<dbReference type="PANTHER" id="PTHR11712">
    <property type="entry name" value="POLYKETIDE SYNTHASE-RELATED"/>
    <property type="match status" value="1"/>
</dbReference>
<dbReference type="SMART" id="SM00825">
    <property type="entry name" value="PKS_KS"/>
    <property type="match status" value="1"/>
</dbReference>
<comment type="similarity">
    <text evidence="3 22 23">Belongs to the thiolase-like superfamily. Beta-ketoacyl-ACP synthases family.</text>
</comment>
<dbReference type="Pfam" id="PF00109">
    <property type="entry name" value="ketoacyl-synt"/>
    <property type="match status" value="1"/>
</dbReference>
<evidence type="ECO:0000256" key="20">
    <source>
        <dbReference type="ARBA" id="ARBA00047318"/>
    </source>
</evidence>
<evidence type="ECO:0000313" key="25">
    <source>
        <dbReference type="EMBL" id="MFD1606323.1"/>
    </source>
</evidence>
<evidence type="ECO:0000256" key="6">
    <source>
        <dbReference type="ARBA" id="ARBA00022458"/>
    </source>
</evidence>
<comment type="catalytic activity">
    <reaction evidence="21 22">
        <text>a fatty acyl-[ACP] + malonyl-[ACP] + H(+) = a 3-oxoacyl-[ACP] + holo-[ACP] + CO2</text>
        <dbReference type="Rhea" id="RHEA:22836"/>
        <dbReference type="Rhea" id="RHEA-COMP:9623"/>
        <dbReference type="Rhea" id="RHEA-COMP:9685"/>
        <dbReference type="Rhea" id="RHEA-COMP:9916"/>
        <dbReference type="Rhea" id="RHEA-COMP:14125"/>
        <dbReference type="ChEBI" id="CHEBI:15378"/>
        <dbReference type="ChEBI" id="CHEBI:16526"/>
        <dbReference type="ChEBI" id="CHEBI:64479"/>
        <dbReference type="ChEBI" id="CHEBI:78449"/>
        <dbReference type="ChEBI" id="CHEBI:78776"/>
        <dbReference type="ChEBI" id="CHEBI:138651"/>
    </reaction>
</comment>
<evidence type="ECO:0000256" key="10">
    <source>
        <dbReference type="ARBA" id="ARBA00022679"/>
    </source>
</evidence>
<gene>
    <name evidence="25" type="primary">fabF</name>
    <name evidence="25" type="ORF">ACFSBH_01385</name>
</gene>
<dbReference type="InterPro" id="IPR014031">
    <property type="entry name" value="Ketoacyl_synth_C"/>
</dbReference>
<feature type="domain" description="Ketosynthase family 3 (KS3)" evidence="24">
    <location>
        <begin position="2"/>
        <end position="408"/>
    </location>
</feature>
<keyword evidence="12" id="KW-0276">Fatty acid metabolism</keyword>
<evidence type="ECO:0000256" key="13">
    <source>
        <dbReference type="ARBA" id="ARBA00022989"/>
    </source>
</evidence>
<evidence type="ECO:0000256" key="9">
    <source>
        <dbReference type="ARBA" id="ARBA00022519"/>
    </source>
</evidence>
<keyword evidence="11" id="KW-0812">Transmembrane</keyword>
<evidence type="ECO:0000256" key="5">
    <source>
        <dbReference type="ARBA" id="ARBA00014657"/>
    </source>
</evidence>
<dbReference type="InterPro" id="IPR000794">
    <property type="entry name" value="Beta-ketoacyl_synthase"/>
</dbReference>
<keyword evidence="7" id="KW-1003">Cell membrane</keyword>
<evidence type="ECO:0000256" key="12">
    <source>
        <dbReference type="ARBA" id="ARBA00022832"/>
    </source>
</evidence>
<keyword evidence="10 22" id="KW-0808">Transferase</keyword>
<dbReference type="EMBL" id="JBHUDE010000005">
    <property type="protein sequence ID" value="MFD1606323.1"/>
    <property type="molecule type" value="Genomic_DNA"/>
</dbReference>
<name>A0ABW4HL73_9BACI</name>
<evidence type="ECO:0000256" key="2">
    <source>
        <dbReference type="ARBA" id="ARBA00005194"/>
    </source>
</evidence>
<sequence length="409" mass="43911">MKRRVVVTGTGVVSSLGNDVETLWNNITNGVSGIKPVTSEEFKDLSTKIAGTVEDFPAEKYIDSKELKRYDRFTQFGVVAAMQALEQARVDLDKINKDRVGIYISSGAGGMDTIMENHKVLLEKGPKRVSPFFIPMSIHNMLAGLLAIKTGFRGPSFSTVSACATSNHSIGEAYHQIAHGYSDAILTGGAEATINPLYFAGFSKMRAMSTANETPEQASRPFDADRDGFVMSEGAGVLFLEEYEHAVNRGAPILGEIIGYGSTTDAYHITAPDYQGASRAMKLAIERAGIDPEDVDYINAHGTSTPTGDVSETKAVKEVFGDHAYKLKVSSSKSMTGHLFGAAGGIEAIITLKSLETNTFPPTINLENPDPECDLDYVANQAVEGEIDIALSNGFGFGGHNAVIAFKKF</sequence>
<dbReference type="GO" id="GO:0004315">
    <property type="term" value="F:3-oxoacyl-[acyl-carrier-protein] synthase activity"/>
    <property type="evidence" value="ECO:0007669"/>
    <property type="project" value="UniProtKB-EC"/>
</dbReference>
<comment type="function">
    <text evidence="18 22">Involved in the type II fatty acid elongation cycle. Catalyzes the elongation of a wide range of acyl-ACP by the addition of two carbons from malonyl-ACP to an acyl acceptor. Can efficiently catalyze the conversion of palmitoleoyl-ACP (cis-hexadec-9-enoyl-ACP) to cis-vaccenoyl-ACP (cis-octadec-11-enoyl-ACP), an essential step in the thermal regulation of fatty acid composition.</text>
</comment>
<keyword evidence="26" id="KW-1185">Reference proteome</keyword>
<evidence type="ECO:0000256" key="22">
    <source>
        <dbReference type="PIRNR" id="PIRNR000447"/>
    </source>
</evidence>
<dbReference type="NCBIfam" id="NF004970">
    <property type="entry name" value="PRK06333.1"/>
    <property type="match status" value="1"/>
</dbReference>
<dbReference type="PROSITE" id="PS00606">
    <property type="entry name" value="KS3_1"/>
    <property type="match status" value="1"/>
</dbReference>
<evidence type="ECO:0000256" key="4">
    <source>
        <dbReference type="ARBA" id="ARBA00012356"/>
    </source>
</evidence>
<keyword evidence="6" id="KW-0536">Nodulation</keyword>
<dbReference type="Proteomes" id="UP001597221">
    <property type="component" value="Unassembled WGS sequence"/>
</dbReference>
<keyword evidence="14" id="KW-0443">Lipid metabolism</keyword>
<comment type="function">
    <text evidence="19">Proposed to synthesize NOD factor fatty acyl chain. Involved in the synthesis of a highly unsaturated fatty acid moiety, which forms part of a lipo-oligosaccharide that is responsible for host specificity.</text>
</comment>
<evidence type="ECO:0000256" key="17">
    <source>
        <dbReference type="ARBA" id="ARBA00023315"/>
    </source>
</evidence>
<dbReference type="CDD" id="cd00834">
    <property type="entry name" value="KAS_I_II"/>
    <property type="match status" value="1"/>
</dbReference>
<reference evidence="26" key="1">
    <citation type="journal article" date="2019" name="Int. J. Syst. Evol. Microbiol.">
        <title>The Global Catalogue of Microorganisms (GCM) 10K type strain sequencing project: providing services to taxonomists for standard genome sequencing and annotation.</title>
        <authorList>
            <consortium name="The Broad Institute Genomics Platform"/>
            <consortium name="The Broad Institute Genome Sequencing Center for Infectious Disease"/>
            <person name="Wu L."/>
            <person name="Ma J."/>
        </authorList>
    </citation>
    <scope>NUCLEOTIDE SEQUENCE [LARGE SCALE GENOMIC DNA]</scope>
    <source>
        <strain evidence="26">CGMCC 1.12376</strain>
    </source>
</reference>
<dbReference type="SUPFAM" id="SSF53901">
    <property type="entry name" value="Thiolase-like"/>
    <property type="match status" value="2"/>
</dbReference>
<dbReference type="Pfam" id="PF02801">
    <property type="entry name" value="Ketoacyl-synt_C"/>
    <property type="match status" value="1"/>
</dbReference>
<keyword evidence="8 22" id="KW-0444">Lipid biosynthesis</keyword>
<evidence type="ECO:0000256" key="3">
    <source>
        <dbReference type="ARBA" id="ARBA00008467"/>
    </source>
</evidence>
<evidence type="ECO:0000256" key="7">
    <source>
        <dbReference type="ARBA" id="ARBA00022475"/>
    </source>
</evidence>
<dbReference type="Gene3D" id="3.40.47.10">
    <property type="match status" value="1"/>
</dbReference>
<evidence type="ECO:0000256" key="19">
    <source>
        <dbReference type="ARBA" id="ARBA00037576"/>
    </source>
</evidence>
<evidence type="ECO:0000256" key="14">
    <source>
        <dbReference type="ARBA" id="ARBA00023098"/>
    </source>
</evidence>
<dbReference type="InterPro" id="IPR018201">
    <property type="entry name" value="Ketoacyl_synth_AS"/>
</dbReference>
<dbReference type="InterPro" id="IPR016039">
    <property type="entry name" value="Thiolase-like"/>
</dbReference>
<comment type="subcellular location">
    <subcellularLocation>
        <location evidence="1">Cell inner membrane</location>
    </subcellularLocation>
</comment>
<protein>
    <recommendedName>
        <fullName evidence="5 22">3-oxoacyl-[acyl-carrier-protein] synthase 2</fullName>
        <ecNumber evidence="4 22">2.3.1.179</ecNumber>
    </recommendedName>
</protein>
<dbReference type="InterPro" id="IPR020841">
    <property type="entry name" value="PKS_Beta-ketoAc_synthase_dom"/>
</dbReference>
<dbReference type="InterPro" id="IPR014030">
    <property type="entry name" value="Ketoacyl_synth_N"/>
</dbReference>
<proteinExistence type="inferred from homology"/>
<comment type="pathway">
    <text evidence="2 22">Lipid metabolism; fatty acid biosynthesis.</text>
</comment>
<keyword evidence="13" id="KW-1133">Transmembrane helix</keyword>
<comment type="caution">
    <text evidence="25">The sequence shown here is derived from an EMBL/GenBank/DDBJ whole genome shotgun (WGS) entry which is preliminary data.</text>
</comment>
<evidence type="ECO:0000256" key="16">
    <source>
        <dbReference type="ARBA" id="ARBA00023160"/>
    </source>
</evidence>
<evidence type="ECO:0000256" key="1">
    <source>
        <dbReference type="ARBA" id="ARBA00004533"/>
    </source>
</evidence>
<dbReference type="NCBIfam" id="NF005589">
    <property type="entry name" value="PRK07314.1"/>
    <property type="match status" value="1"/>
</dbReference>
<dbReference type="PANTHER" id="PTHR11712:SF352">
    <property type="entry name" value="3-OXOACYL-[ACYL-CARRIER-PROTEIN] SYNTHASE"/>
    <property type="match status" value="1"/>
</dbReference>
<organism evidence="25 26">
    <name type="scientific">Oceanobacillus luteolus</name>
    <dbReference type="NCBI Taxonomy" id="1274358"/>
    <lineage>
        <taxon>Bacteria</taxon>
        <taxon>Bacillati</taxon>
        <taxon>Bacillota</taxon>
        <taxon>Bacilli</taxon>
        <taxon>Bacillales</taxon>
        <taxon>Bacillaceae</taxon>
        <taxon>Oceanobacillus</taxon>
    </lineage>
</organism>
<dbReference type="InterPro" id="IPR017568">
    <property type="entry name" value="3-oxoacyl-ACP_synth-2"/>
</dbReference>
<evidence type="ECO:0000256" key="15">
    <source>
        <dbReference type="ARBA" id="ARBA00023136"/>
    </source>
</evidence>
<evidence type="ECO:0000256" key="18">
    <source>
        <dbReference type="ARBA" id="ARBA00024006"/>
    </source>
</evidence>
<dbReference type="RefSeq" id="WP_379595677.1">
    <property type="nucleotide sequence ID" value="NZ_JBHUDE010000005.1"/>
</dbReference>
<accession>A0ABW4HL73</accession>
<evidence type="ECO:0000259" key="24">
    <source>
        <dbReference type="PROSITE" id="PS52004"/>
    </source>
</evidence>
<keyword evidence="16 22" id="KW-0275">Fatty acid biosynthesis</keyword>
<evidence type="ECO:0000256" key="8">
    <source>
        <dbReference type="ARBA" id="ARBA00022516"/>
    </source>
</evidence>
<evidence type="ECO:0000256" key="23">
    <source>
        <dbReference type="RuleBase" id="RU003694"/>
    </source>
</evidence>
<dbReference type="PROSITE" id="PS52004">
    <property type="entry name" value="KS3_2"/>
    <property type="match status" value="1"/>
</dbReference>